<gene>
    <name evidence="2" type="ORF">GCM10009838_51670</name>
</gene>
<feature type="signal peptide" evidence="1">
    <location>
        <begin position="1"/>
        <end position="31"/>
    </location>
</feature>
<sequence length="181" mass="18509">MLRPRIGTPFAHAVAVAATGVLLCQAGTAAAVTRGAADTRSGTGSKGLVEQQINGYTDACGPAAAVTVAAEMLSRIGIGNVALYTGPGRTGRGCVVVTGNGQPIGTDFQIMHMTAANVANYTDEPVAVYSDLTDNLDAVVPARTDADITPVDVNFAFYPEGTTPPPDDRGLIPTAVFQFPS</sequence>
<evidence type="ECO:0000313" key="3">
    <source>
        <dbReference type="Proteomes" id="UP001499854"/>
    </source>
</evidence>
<evidence type="ECO:0000256" key="1">
    <source>
        <dbReference type="SAM" id="SignalP"/>
    </source>
</evidence>
<comment type="caution">
    <text evidence="2">The sequence shown here is derived from an EMBL/GenBank/DDBJ whole genome shotgun (WGS) entry which is preliminary data.</text>
</comment>
<dbReference type="RefSeq" id="WP_344659693.1">
    <property type="nucleotide sequence ID" value="NZ_BAAAQM010000031.1"/>
</dbReference>
<keyword evidence="3" id="KW-1185">Reference proteome</keyword>
<dbReference type="EMBL" id="BAAAQM010000031">
    <property type="protein sequence ID" value="GAA1983571.1"/>
    <property type="molecule type" value="Genomic_DNA"/>
</dbReference>
<dbReference type="Proteomes" id="UP001499854">
    <property type="component" value="Unassembled WGS sequence"/>
</dbReference>
<name>A0ABP5DRP1_9ACTN</name>
<proteinExistence type="predicted"/>
<keyword evidence="1" id="KW-0732">Signal</keyword>
<evidence type="ECO:0000313" key="2">
    <source>
        <dbReference type="EMBL" id="GAA1983571.1"/>
    </source>
</evidence>
<accession>A0ABP5DRP1</accession>
<reference evidence="3" key="1">
    <citation type="journal article" date="2019" name="Int. J. Syst. Evol. Microbiol.">
        <title>The Global Catalogue of Microorganisms (GCM) 10K type strain sequencing project: providing services to taxonomists for standard genome sequencing and annotation.</title>
        <authorList>
            <consortium name="The Broad Institute Genomics Platform"/>
            <consortium name="The Broad Institute Genome Sequencing Center for Infectious Disease"/>
            <person name="Wu L."/>
            <person name="Ma J."/>
        </authorList>
    </citation>
    <scope>NUCLEOTIDE SEQUENCE [LARGE SCALE GENOMIC DNA]</scope>
    <source>
        <strain evidence="3">JCM 16013</strain>
    </source>
</reference>
<organism evidence="2 3">
    <name type="scientific">Catenulispora subtropica</name>
    <dbReference type="NCBI Taxonomy" id="450798"/>
    <lineage>
        <taxon>Bacteria</taxon>
        <taxon>Bacillati</taxon>
        <taxon>Actinomycetota</taxon>
        <taxon>Actinomycetes</taxon>
        <taxon>Catenulisporales</taxon>
        <taxon>Catenulisporaceae</taxon>
        <taxon>Catenulispora</taxon>
    </lineage>
</organism>
<feature type="chain" id="PRO_5045632046" description="Peptidase C39-like domain-containing protein" evidence="1">
    <location>
        <begin position="32"/>
        <end position="181"/>
    </location>
</feature>
<evidence type="ECO:0008006" key="4">
    <source>
        <dbReference type="Google" id="ProtNLM"/>
    </source>
</evidence>
<protein>
    <recommendedName>
        <fullName evidence="4">Peptidase C39-like domain-containing protein</fullName>
    </recommendedName>
</protein>